<dbReference type="AlphaFoldDB" id="A0A4P6XMQ2"/>
<reference evidence="2" key="1">
    <citation type="submission" date="2019-03" db="EMBL/GenBank/DDBJ databases">
        <title>Snf2 controls pulcherriminic acid biosynthesis and connects pigmentation and antifungal activity of the yeast Metschnikowia pulcherrima.</title>
        <authorList>
            <person name="Gore-Lloyd D."/>
            <person name="Sumann I."/>
            <person name="Brachmann A.O."/>
            <person name="Schneeberger K."/>
            <person name="Ortiz-Merino R.A."/>
            <person name="Moreno-Beltran M."/>
            <person name="Schlaefli M."/>
            <person name="Kirner P."/>
            <person name="Santos Kron A."/>
            <person name="Wolfe K.H."/>
            <person name="Piel J."/>
            <person name="Ahrens C.H."/>
            <person name="Henk D."/>
            <person name="Freimoser F.M."/>
        </authorList>
    </citation>
    <scope>NUCLEOTIDE SEQUENCE [LARGE SCALE GENOMIC DNA]</scope>
    <source>
        <strain evidence="2">APC 1.2</strain>
    </source>
</reference>
<evidence type="ECO:0000313" key="2">
    <source>
        <dbReference type="Proteomes" id="UP000292447"/>
    </source>
</evidence>
<dbReference type="EMBL" id="CP034458">
    <property type="protein sequence ID" value="QBM88139.1"/>
    <property type="molecule type" value="Genomic_DNA"/>
</dbReference>
<gene>
    <name evidence="1" type="ORF">METSCH_C01020</name>
</gene>
<dbReference type="Proteomes" id="UP000292447">
    <property type="component" value="Chromosome III"/>
</dbReference>
<proteinExistence type="predicted"/>
<evidence type="ECO:0000313" key="1">
    <source>
        <dbReference type="EMBL" id="QBM88139.1"/>
    </source>
</evidence>
<sequence>MCQRTPPARMPQCVADMAVFTSAPLPANAHNNMPVSGRHLPNRVLVCRQYAYLPVYLQNWRCAQTPECTEARVWRTSEGLASVFTYEHSASQLAGRLSLVADLSTAGSCWRFHTQKCSNQDFVFQRGMLLPGLAFLLFSWHRVLTNSQNAIVGGFGAI</sequence>
<name>A0A4P6XMQ2_9ASCO</name>
<protein>
    <submittedName>
        <fullName evidence="1">Uncharacterized protein</fullName>
    </submittedName>
</protein>
<organism evidence="1 2">
    <name type="scientific">Metschnikowia aff. pulcherrima</name>
    <dbReference type="NCBI Taxonomy" id="2163413"/>
    <lineage>
        <taxon>Eukaryota</taxon>
        <taxon>Fungi</taxon>
        <taxon>Dikarya</taxon>
        <taxon>Ascomycota</taxon>
        <taxon>Saccharomycotina</taxon>
        <taxon>Pichiomycetes</taxon>
        <taxon>Metschnikowiaceae</taxon>
        <taxon>Metschnikowia</taxon>
    </lineage>
</organism>
<accession>A0A4P6XMQ2</accession>
<keyword evidence="2" id="KW-1185">Reference proteome</keyword>